<dbReference type="SUPFAM" id="SSF56300">
    <property type="entry name" value="Metallo-dependent phosphatases"/>
    <property type="match status" value="1"/>
</dbReference>
<dbReference type="InterPro" id="IPR052900">
    <property type="entry name" value="Phospholipid_Metab_Enz"/>
</dbReference>
<dbReference type="Pfam" id="PF09423">
    <property type="entry name" value="PhoD"/>
    <property type="match status" value="1"/>
</dbReference>
<feature type="domain" description="PhoD-like phosphatase metallophosphatase" evidence="1">
    <location>
        <begin position="25"/>
        <end position="150"/>
    </location>
</feature>
<dbReference type="PANTHER" id="PTHR43606:SF2">
    <property type="entry name" value="ALKALINE PHOSPHATASE FAMILY PROTEIN (AFU_ORTHOLOGUE AFUA_5G03860)"/>
    <property type="match status" value="1"/>
</dbReference>
<accession>A0AAT9HTL8</accession>
<sequence length="185" mass="20213">MISPFSLGALPASLLKPLAKLLGLPQEGLALNTDQWDGYTDDRRELLAHLRAHAIRNTVFLTGDIHMAWANDVPVNAGTYPLSASAATEFVVTSVTSDNLDDIVKVSEGTVSALASPLIRAANRHVHWVDTDRHGYGVLDITAERAQMDYYVLSDRTAADATSAWARSYRTRSGTQQVERTHDPV</sequence>
<dbReference type="EMBL" id="AP035768">
    <property type="protein sequence ID" value="BFO20712.1"/>
    <property type="molecule type" value="Genomic_DNA"/>
</dbReference>
<protein>
    <recommendedName>
        <fullName evidence="1">PhoD-like phosphatase metallophosphatase domain-containing protein</fullName>
    </recommendedName>
</protein>
<dbReference type="PANTHER" id="PTHR43606">
    <property type="entry name" value="PHOSPHATASE, PUTATIVE (AFU_ORTHOLOGUE AFUA_6G08710)-RELATED"/>
    <property type="match status" value="1"/>
</dbReference>
<dbReference type="InterPro" id="IPR018946">
    <property type="entry name" value="PhoD-like_MPP"/>
</dbReference>
<evidence type="ECO:0000259" key="1">
    <source>
        <dbReference type="Pfam" id="PF09423"/>
    </source>
</evidence>
<proteinExistence type="predicted"/>
<evidence type="ECO:0000313" key="2">
    <source>
        <dbReference type="EMBL" id="BFO20712.1"/>
    </source>
</evidence>
<reference evidence="2" key="2">
    <citation type="submission" date="2024-07" db="EMBL/GenBank/DDBJ databases">
        <title>Streptomyces haneummycinica sp. nov., a new antibiotic-producing actinobacterium isolated from marine sediment.</title>
        <authorList>
            <person name="Uemura M."/>
            <person name="Hamada M."/>
            <person name="Hirano S."/>
            <person name="Kobayashi K."/>
            <person name="Ohshiro T."/>
            <person name="Kobayashi T."/>
            <person name="Terahara T."/>
        </authorList>
    </citation>
    <scope>NUCLEOTIDE SEQUENCE</scope>
    <source>
        <strain evidence="2">KM77-8</strain>
    </source>
</reference>
<reference evidence="2" key="1">
    <citation type="submission" date="2024-06" db="EMBL/GenBank/DDBJ databases">
        <authorList>
            <consortium name="consrtm"/>
            <person name="Uemura M."/>
            <person name="Terahara T."/>
        </authorList>
    </citation>
    <scope>NUCLEOTIDE SEQUENCE</scope>
    <source>
        <strain evidence="2">KM77-8</strain>
    </source>
</reference>
<name>A0AAT9HTL8_9ACTN</name>
<dbReference type="InterPro" id="IPR029052">
    <property type="entry name" value="Metallo-depent_PP-like"/>
</dbReference>
<gene>
    <name evidence="2" type="ORF">SHKM778_71000</name>
</gene>
<dbReference type="AlphaFoldDB" id="A0AAT9HTL8"/>
<dbReference type="Gene3D" id="3.60.21.70">
    <property type="entry name" value="PhoD-like phosphatase"/>
    <property type="match status" value="1"/>
</dbReference>
<organism evidence="2">
    <name type="scientific">Streptomyces haneummycinicus</name>
    <dbReference type="NCBI Taxonomy" id="3074435"/>
    <lineage>
        <taxon>Bacteria</taxon>
        <taxon>Bacillati</taxon>
        <taxon>Actinomycetota</taxon>
        <taxon>Actinomycetes</taxon>
        <taxon>Kitasatosporales</taxon>
        <taxon>Streptomycetaceae</taxon>
        <taxon>Streptomyces</taxon>
    </lineage>
</organism>
<dbReference type="InterPro" id="IPR038607">
    <property type="entry name" value="PhoD-like_sf"/>
</dbReference>